<protein>
    <submittedName>
        <fullName evidence="1">Uncharacterized protein</fullName>
    </submittedName>
</protein>
<proteinExistence type="predicted"/>
<dbReference type="AlphaFoldDB" id="A0A2N0NC14"/>
<evidence type="ECO:0000313" key="2">
    <source>
        <dbReference type="Proteomes" id="UP000232722"/>
    </source>
</evidence>
<sequence length="59" mass="7136">MDLFWMPTRNTKGEKRASLFPVINLLNYISDELHILLRISDILMMECLFRDLFKKNDFE</sequence>
<reference evidence="1 2" key="1">
    <citation type="submission" date="2016-04" db="EMBL/GenBank/DDBJ databases">
        <title>Genome analyses suggest a sexual origin of heterokaryosis in a supposedly ancient asexual fungus.</title>
        <authorList>
            <person name="Ropars J."/>
            <person name="Sedzielewska K."/>
            <person name="Noel J."/>
            <person name="Charron P."/>
            <person name="Farinelli L."/>
            <person name="Marton T."/>
            <person name="Kruger M."/>
            <person name="Pelin A."/>
            <person name="Brachmann A."/>
            <person name="Corradi N."/>
        </authorList>
    </citation>
    <scope>NUCLEOTIDE SEQUENCE [LARGE SCALE GENOMIC DNA]</scope>
    <source>
        <strain evidence="1 2">A5</strain>
    </source>
</reference>
<name>A0A2N0NC14_9GLOM</name>
<accession>A0A2N0NC14</accession>
<organism evidence="1 2">
    <name type="scientific">Rhizophagus irregularis</name>
    <dbReference type="NCBI Taxonomy" id="588596"/>
    <lineage>
        <taxon>Eukaryota</taxon>
        <taxon>Fungi</taxon>
        <taxon>Fungi incertae sedis</taxon>
        <taxon>Mucoromycota</taxon>
        <taxon>Glomeromycotina</taxon>
        <taxon>Glomeromycetes</taxon>
        <taxon>Glomerales</taxon>
        <taxon>Glomeraceae</taxon>
        <taxon>Rhizophagus</taxon>
    </lineage>
</organism>
<dbReference type="EMBL" id="LLXJ01012354">
    <property type="protein sequence ID" value="PKB92098.1"/>
    <property type="molecule type" value="Genomic_DNA"/>
</dbReference>
<dbReference type="Proteomes" id="UP000232722">
    <property type="component" value="Unassembled WGS sequence"/>
</dbReference>
<evidence type="ECO:0000313" key="1">
    <source>
        <dbReference type="EMBL" id="PKB92098.1"/>
    </source>
</evidence>
<gene>
    <name evidence="1" type="ORF">RhiirA5_446055</name>
</gene>
<reference evidence="1 2" key="2">
    <citation type="submission" date="2017-09" db="EMBL/GenBank/DDBJ databases">
        <title>Extensive intraspecific genome diversity in a model arbuscular mycorrhizal fungus.</title>
        <authorList>
            <person name="Chen E.C."/>
            <person name="Morin E."/>
            <person name="Beaudet D."/>
            <person name="Noel J."/>
            <person name="Ndikumana S."/>
            <person name="Charron P."/>
            <person name="St-Onge C."/>
            <person name="Giorgi J."/>
            <person name="Grigoriev I.V."/>
            <person name="Roux C."/>
            <person name="Martin F.M."/>
            <person name="Corradi N."/>
        </authorList>
    </citation>
    <scope>NUCLEOTIDE SEQUENCE [LARGE SCALE GENOMIC DNA]</scope>
    <source>
        <strain evidence="1 2">A5</strain>
    </source>
</reference>
<comment type="caution">
    <text evidence="1">The sequence shown here is derived from an EMBL/GenBank/DDBJ whole genome shotgun (WGS) entry which is preliminary data.</text>
</comment>